<feature type="region of interest" description="Disordered" evidence="1">
    <location>
        <begin position="1084"/>
        <end position="1133"/>
    </location>
</feature>
<feature type="region of interest" description="Disordered" evidence="1">
    <location>
        <begin position="864"/>
        <end position="968"/>
    </location>
</feature>
<gene>
    <name evidence="2" type="ORF">IL334_004067</name>
</gene>
<feature type="compositionally biased region" description="Basic and acidic residues" evidence="1">
    <location>
        <begin position="871"/>
        <end position="893"/>
    </location>
</feature>
<feature type="compositionally biased region" description="Low complexity" evidence="1">
    <location>
        <begin position="720"/>
        <end position="736"/>
    </location>
</feature>
<reference evidence="2 3" key="1">
    <citation type="submission" date="2024-01" db="EMBL/GenBank/DDBJ databases">
        <title>Comparative genomics of Cryptococcus and Kwoniella reveals pathogenesis evolution and contrasting modes of karyotype evolution via chromosome fusion or intercentromeric recombination.</title>
        <authorList>
            <person name="Coelho M.A."/>
            <person name="David-Palma M."/>
            <person name="Shea T."/>
            <person name="Bowers K."/>
            <person name="McGinley-Smith S."/>
            <person name="Mohammad A.W."/>
            <person name="Gnirke A."/>
            <person name="Yurkov A.M."/>
            <person name="Nowrousian M."/>
            <person name="Sun S."/>
            <person name="Cuomo C.A."/>
            <person name="Heitman J."/>
        </authorList>
    </citation>
    <scope>NUCLEOTIDE SEQUENCE [LARGE SCALE GENOMIC DNA]</scope>
    <source>
        <strain evidence="2">CBS 11374</strain>
    </source>
</reference>
<feature type="region of interest" description="Disordered" evidence="1">
    <location>
        <begin position="799"/>
        <end position="833"/>
    </location>
</feature>
<dbReference type="InterPro" id="IPR009072">
    <property type="entry name" value="Histone-fold"/>
</dbReference>
<dbReference type="GeneID" id="87956198"/>
<dbReference type="EMBL" id="CP141885">
    <property type="protein sequence ID" value="WRT67101.1"/>
    <property type="molecule type" value="Genomic_DNA"/>
</dbReference>
<keyword evidence="3" id="KW-1185">Reference proteome</keyword>
<accession>A0ABZ1D2C1</accession>
<feature type="compositionally biased region" description="Polar residues" evidence="1">
    <location>
        <begin position="1006"/>
        <end position="1034"/>
    </location>
</feature>
<feature type="compositionally biased region" description="Low complexity" evidence="1">
    <location>
        <begin position="899"/>
        <end position="913"/>
    </location>
</feature>
<feature type="compositionally biased region" description="Low complexity" evidence="1">
    <location>
        <begin position="575"/>
        <end position="602"/>
    </location>
</feature>
<feature type="compositionally biased region" description="Basic and acidic residues" evidence="1">
    <location>
        <begin position="808"/>
        <end position="826"/>
    </location>
</feature>
<protein>
    <submittedName>
        <fullName evidence="2">Uncharacterized protein</fullName>
    </submittedName>
</protein>
<sequence>MTTSQLGEYLSSASANALISDLRPTTVSPPALQALNNLLDEILVSILTASQSLNPFDLRKEGVPSVFSADKGPSAQVETTNIRALGRSAVAEAEVELRSWQEGRNSSKGIGFGNDGQGDGMRNGRTFNLEVAINLMRIKCCSYSTMAAQENSDEGAEEEALAEWKKAGGEISEDTIEPAALWITAIIEHVCEHILSQLASVVSRDSEVVVAGPEELYTALCEDESVWVLFKKMKVKEQLEGTIRASTRNKRATTSRHSNPPGRASPHALGSPHASRVSLVQPRDSSFESPRGNTPPSTQESRSSVETNRFGGIAGGVMRKGSQISKKSSSSPSGKHHLLRGQPGSGSHERTGSALSENTRSMLGAHNDSYDGAEEEDERQSEQSIQDAQDEFDALVRSGETMKVSLTPSRLKNFDGTANRRRATESPNPSISGRSMTGSGTRSESVITPSQFPTPPRNQPGPASASSPSRSSPITHSSPTLSNRPRADSAQRRLQARAASTIEENVEDEDEQQTKLAGPTSKKESLLELLASEEAYEPISPTKKNDKIKRKVPAVVLGTPPPPPIAESESENFGNNQFTPQTTTTTSSSSPSTNTQSQFTSPHSLPRNAFSPHPTLTRSQFSSSSLNRPNGRSREVSGDEDDDQFQFPSPSQRNKERKKTEAQELADFFNNTPPPDSSPTFKSPEQEEEEEIPEPQTAKPGKGFRALVSKVTKSRKDKTANSSSSLSTSASYSKLSPPGGGGPRITGWAGFEDPGSQPQLGQGGGMGMPKKQKSLHSLSTVPVAFRPFAREEDFINADNARRGSTASKHSDILKEATNRFHERRGSDITFNNGERRGSLVGTIPDRRGSAAGVGYTEERRGSLVGISAERGGSRTDISNERRGSASGLGDRKMVGLGIATLSDDSKSTSSATAVPRAQDDTAQTRQQQSTEDASTTQPISEGIPTLGQTLPLHSTQRPDLDTVNMPGSAASFRTANSVFPEDQIPSYSLKPSNDLEENETEIVKNNAKSSRESISQKQSQIGRDSQKPTIRSIPSSDLIPLRSLLDHATTVQECQSLLDAMLSQLGVPRQIAGRGDPIVDEDVTESKEGMDRGPAGFEAGSALKDKGRLSTRTEEEDILSGSEKWTDYETDPEIENGVQVTARIGERGSPVKVVRGEA</sequence>
<organism evidence="2 3">
    <name type="scientific">Kwoniella shivajii</name>
    <dbReference type="NCBI Taxonomy" id="564305"/>
    <lineage>
        <taxon>Eukaryota</taxon>
        <taxon>Fungi</taxon>
        <taxon>Dikarya</taxon>
        <taxon>Basidiomycota</taxon>
        <taxon>Agaricomycotina</taxon>
        <taxon>Tremellomycetes</taxon>
        <taxon>Tremellales</taxon>
        <taxon>Cryptococcaceae</taxon>
        <taxon>Kwoniella</taxon>
    </lineage>
</organism>
<feature type="compositionally biased region" description="Polar residues" evidence="1">
    <location>
        <begin position="283"/>
        <end position="307"/>
    </location>
</feature>
<feature type="compositionally biased region" description="Polar residues" evidence="1">
    <location>
        <begin position="614"/>
        <end position="630"/>
    </location>
</feature>
<dbReference type="RefSeq" id="XP_062791841.1">
    <property type="nucleotide sequence ID" value="XM_062935790.1"/>
</dbReference>
<feature type="compositionally biased region" description="Low complexity" evidence="1">
    <location>
        <begin position="430"/>
        <end position="445"/>
    </location>
</feature>
<dbReference type="Gene3D" id="1.10.20.10">
    <property type="entry name" value="Histone, subunit A"/>
    <property type="match status" value="1"/>
</dbReference>
<dbReference type="Proteomes" id="UP001329825">
    <property type="component" value="Chromosome 5"/>
</dbReference>
<feature type="compositionally biased region" description="Basic and acidic residues" evidence="1">
    <location>
        <begin position="1103"/>
        <end position="1113"/>
    </location>
</feature>
<evidence type="ECO:0000313" key="3">
    <source>
        <dbReference type="Proteomes" id="UP001329825"/>
    </source>
</evidence>
<feature type="region of interest" description="Disordered" evidence="1">
    <location>
        <begin position="241"/>
        <end position="777"/>
    </location>
</feature>
<name>A0ABZ1D2C1_9TREE</name>
<feature type="region of interest" description="Disordered" evidence="1">
    <location>
        <begin position="1004"/>
        <end position="1034"/>
    </location>
</feature>
<feature type="compositionally biased region" description="Low complexity" evidence="1">
    <location>
        <begin position="460"/>
        <end position="479"/>
    </location>
</feature>
<feature type="compositionally biased region" description="Polar residues" evidence="1">
    <location>
        <begin position="946"/>
        <end position="957"/>
    </location>
</feature>
<feature type="compositionally biased region" description="Polar residues" evidence="1">
    <location>
        <begin position="929"/>
        <end position="939"/>
    </location>
</feature>
<proteinExistence type="predicted"/>
<feature type="compositionally biased region" description="Low complexity" evidence="1">
    <location>
        <begin position="320"/>
        <end position="333"/>
    </location>
</feature>
<evidence type="ECO:0000256" key="1">
    <source>
        <dbReference type="SAM" id="MobiDB-lite"/>
    </source>
</evidence>
<evidence type="ECO:0000313" key="2">
    <source>
        <dbReference type="EMBL" id="WRT67101.1"/>
    </source>
</evidence>